<gene>
    <name evidence="3" type="ORF">PENTCL1PPCAC_8276</name>
</gene>
<accession>A0AAV5SSD5</accession>
<feature type="compositionally biased region" description="Basic and acidic residues" evidence="2">
    <location>
        <begin position="90"/>
        <end position="103"/>
    </location>
</feature>
<reference evidence="3" key="1">
    <citation type="submission" date="2023-10" db="EMBL/GenBank/DDBJ databases">
        <title>Genome assembly of Pristionchus species.</title>
        <authorList>
            <person name="Yoshida K."/>
            <person name="Sommer R.J."/>
        </authorList>
    </citation>
    <scope>NUCLEOTIDE SEQUENCE</scope>
    <source>
        <strain evidence="3">RS0144</strain>
    </source>
</reference>
<evidence type="ECO:0000313" key="4">
    <source>
        <dbReference type="Proteomes" id="UP001432027"/>
    </source>
</evidence>
<organism evidence="3 4">
    <name type="scientific">Pristionchus entomophagus</name>
    <dbReference type="NCBI Taxonomy" id="358040"/>
    <lineage>
        <taxon>Eukaryota</taxon>
        <taxon>Metazoa</taxon>
        <taxon>Ecdysozoa</taxon>
        <taxon>Nematoda</taxon>
        <taxon>Chromadorea</taxon>
        <taxon>Rhabditida</taxon>
        <taxon>Rhabditina</taxon>
        <taxon>Diplogasteromorpha</taxon>
        <taxon>Diplogasteroidea</taxon>
        <taxon>Neodiplogasteridae</taxon>
        <taxon>Pristionchus</taxon>
    </lineage>
</organism>
<evidence type="ECO:0000256" key="1">
    <source>
        <dbReference type="SAM" id="Coils"/>
    </source>
</evidence>
<feature type="region of interest" description="Disordered" evidence="2">
    <location>
        <begin position="90"/>
        <end position="114"/>
    </location>
</feature>
<comment type="caution">
    <text evidence="3">The sequence shown here is derived from an EMBL/GenBank/DDBJ whole genome shotgun (WGS) entry which is preliminary data.</text>
</comment>
<evidence type="ECO:0008006" key="5">
    <source>
        <dbReference type="Google" id="ProtNLM"/>
    </source>
</evidence>
<dbReference type="Proteomes" id="UP001432027">
    <property type="component" value="Unassembled WGS sequence"/>
</dbReference>
<evidence type="ECO:0000313" key="3">
    <source>
        <dbReference type="EMBL" id="GMS86101.1"/>
    </source>
</evidence>
<evidence type="ECO:0000256" key="2">
    <source>
        <dbReference type="SAM" id="MobiDB-lite"/>
    </source>
</evidence>
<dbReference type="AlphaFoldDB" id="A0AAV5SSD5"/>
<name>A0AAV5SSD5_9BILA</name>
<protein>
    <recommendedName>
        <fullName evidence="5">Tropomyosin</fullName>
    </recommendedName>
</protein>
<feature type="non-terminal residue" evidence="3">
    <location>
        <position position="114"/>
    </location>
</feature>
<sequence>LPAIAIKHEPIDEEEERRNQVNAQIAELQSLLEQAEERARVAEQDATTANADMVEWMEKAADYEAERVTVENDLTDAEKKLTRTVAAKSAEKRAASAGRDCRCAKAQSGSGHSK</sequence>
<proteinExistence type="predicted"/>
<dbReference type="EMBL" id="BTSX01000002">
    <property type="protein sequence ID" value="GMS86101.1"/>
    <property type="molecule type" value="Genomic_DNA"/>
</dbReference>
<feature type="coiled-coil region" evidence="1">
    <location>
        <begin position="11"/>
        <end position="80"/>
    </location>
</feature>
<keyword evidence="4" id="KW-1185">Reference proteome</keyword>
<keyword evidence="1" id="KW-0175">Coiled coil</keyword>
<feature type="non-terminal residue" evidence="3">
    <location>
        <position position="1"/>
    </location>
</feature>